<evidence type="ECO:0000313" key="1">
    <source>
        <dbReference type="EMBL" id="KAI4356642.1"/>
    </source>
</evidence>
<dbReference type="Proteomes" id="UP000828941">
    <property type="component" value="Chromosome 1"/>
</dbReference>
<organism evidence="1 2">
    <name type="scientific">Bauhinia variegata</name>
    <name type="common">Purple orchid tree</name>
    <name type="synonym">Phanera variegata</name>
    <dbReference type="NCBI Taxonomy" id="167791"/>
    <lineage>
        <taxon>Eukaryota</taxon>
        <taxon>Viridiplantae</taxon>
        <taxon>Streptophyta</taxon>
        <taxon>Embryophyta</taxon>
        <taxon>Tracheophyta</taxon>
        <taxon>Spermatophyta</taxon>
        <taxon>Magnoliopsida</taxon>
        <taxon>eudicotyledons</taxon>
        <taxon>Gunneridae</taxon>
        <taxon>Pentapetalae</taxon>
        <taxon>rosids</taxon>
        <taxon>fabids</taxon>
        <taxon>Fabales</taxon>
        <taxon>Fabaceae</taxon>
        <taxon>Cercidoideae</taxon>
        <taxon>Cercideae</taxon>
        <taxon>Bauhiniinae</taxon>
        <taxon>Bauhinia</taxon>
    </lineage>
</organism>
<evidence type="ECO:0000313" key="2">
    <source>
        <dbReference type="Proteomes" id="UP000828941"/>
    </source>
</evidence>
<protein>
    <submittedName>
        <fullName evidence="1">Uncharacterized protein</fullName>
    </submittedName>
</protein>
<comment type="caution">
    <text evidence="1">The sequence shown here is derived from an EMBL/GenBank/DDBJ whole genome shotgun (WGS) entry which is preliminary data.</text>
</comment>
<reference evidence="1 2" key="1">
    <citation type="journal article" date="2022" name="DNA Res.">
        <title>Chromosomal-level genome assembly of the orchid tree Bauhinia variegata (Leguminosae; Cercidoideae) supports the allotetraploid origin hypothesis of Bauhinia.</title>
        <authorList>
            <person name="Zhong Y."/>
            <person name="Chen Y."/>
            <person name="Zheng D."/>
            <person name="Pang J."/>
            <person name="Liu Y."/>
            <person name="Luo S."/>
            <person name="Meng S."/>
            <person name="Qian L."/>
            <person name="Wei D."/>
            <person name="Dai S."/>
            <person name="Zhou R."/>
        </authorList>
    </citation>
    <scope>NUCLEOTIDE SEQUENCE [LARGE SCALE GENOMIC DNA]</scope>
    <source>
        <strain evidence="1">BV-YZ2020</strain>
    </source>
</reference>
<dbReference type="EMBL" id="CM039426">
    <property type="protein sequence ID" value="KAI4356642.1"/>
    <property type="molecule type" value="Genomic_DNA"/>
</dbReference>
<keyword evidence="2" id="KW-1185">Reference proteome</keyword>
<sequence>MLPGHEIAVDVDYAKLFCCACHVQVYDRDFDAAVVLAQAAALTLGRGSTAIPSPQPENLRKRRRVDYGLWTLDLHQQVLMGTGSSPLDSDNTLSDLPWGLRGLNNLGNTS</sequence>
<name>A0ACB9Q9B3_BAUVA</name>
<gene>
    <name evidence="1" type="ORF">L6164_000648</name>
</gene>
<accession>A0ACB9Q9B3</accession>
<proteinExistence type="predicted"/>